<dbReference type="InterPro" id="IPR050330">
    <property type="entry name" value="Bact_OuterMem_StrucFunc"/>
</dbReference>
<evidence type="ECO:0000256" key="3">
    <source>
        <dbReference type="ARBA" id="ARBA00023237"/>
    </source>
</evidence>
<dbReference type="InterPro" id="IPR006665">
    <property type="entry name" value="OmpA-like"/>
</dbReference>
<accession>A0A7K1Y2N8</accession>
<name>A0A7K1Y2N8_9SPHI</name>
<feature type="signal peptide" evidence="5">
    <location>
        <begin position="1"/>
        <end position="19"/>
    </location>
</feature>
<dbReference type="Gene3D" id="3.30.1330.60">
    <property type="entry name" value="OmpA-like domain"/>
    <property type="match status" value="1"/>
</dbReference>
<reference evidence="7 8" key="1">
    <citation type="submission" date="2019-11" db="EMBL/GenBank/DDBJ databases">
        <title>Pedobacter sp. HMF7056 Genome sequencing and assembly.</title>
        <authorList>
            <person name="Kang H."/>
            <person name="Kim H."/>
            <person name="Joh K."/>
        </authorList>
    </citation>
    <scope>NUCLEOTIDE SEQUENCE [LARGE SCALE GENOMIC DNA]</scope>
    <source>
        <strain evidence="7 8">HMF7056</strain>
    </source>
</reference>
<dbReference type="RefSeq" id="WP_160908530.1">
    <property type="nucleotide sequence ID" value="NZ_WVHS01000005.1"/>
</dbReference>
<feature type="chain" id="PRO_5029469981" evidence="5">
    <location>
        <begin position="20"/>
        <end position="460"/>
    </location>
</feature>
<keyword evidence="5" id="KW-0732">Signal</keyword>
<feature type="domain" description="OmpA-like" evidence="6">
    <location>
        <begin position="341"/>
        <end position="459"/>
    </location>
</feature>
<keyword evidence="2 4" id="KW-0472">Membrane</keyword>
<dbReference type="NCBIfam" id="NF038133">
    <property type="entry name" value="choice_anch_L"/>
    <property type="match status" value="2"/>
</dbReference>
<dbReference type="CDD" id="cd07185">
    <property type="entry name" value="OmpA_C-like"/>
    <property type="match status" value="1"/>
</dbReference>
<dbReference type="InterPro" id="IPR006664">
    <property type="entry name" value="OMP_bac"/>
</dbReference>
<dbReference type="GO" id="GO:0009279">
    <property type="term" value="C:cell outer membrane"/>
    <property type="evidence" value="ECO:0007669"/>
    <property type="project" value="UniProtKB-SubCell"/>
</dbReference>
<comment type="subcellular location">
    <subcellularLocation>
        <location evidence="1">Cell outer membrane</location>
    </subcellularLocation>
</comment>
<comment type="caution">
    <text evidence="7">The sequence shown here is derived from an EMBL/GenBank/DDBJ whole genome shotgun (WGS) entry which is preliminary data.</text>
</comment>
<keyword evidence="3" id="KW-0998">Cell outer membrane</keyword>
<keyword evidence="8" id="KW-1185">Reference proteome</keyword>
<protein>
    <submittedName>
        <fullName evidence="7">OmpA family protein</fullName>
    </submittedName>
</protein>
<evidence type="ECO:0000256" key="2">
    <source>
        <dbReference type="ARBA" id="ARBA00023136"/>
    </source>
</evidence>
<dbReference type="EMBL" id="WVHS01000005">
    <property type="protein sequence ID" value="MXV17535.1"/>
    <property type="molecule type" value="Genomic_DNA"/>
</dbReference>
<evidence type="ECO:0000259" key="6">
    <source>
        <dbReference type="PROSITE" id="PS51123"/>
    </source>
</evidence>
<dbReference type="Proteomes" id="UP000451233">
    <property type="component" value="Unassembled WGS sequence"/>
</dbReference>
<evidence type="ECO:0000313" key="8">
    <source>
        <dbReference type="Proteomes" id="UP000451233"/>
    </source>
</evidence>
<evidence type="ECO:0000256" key="4">
    <source>
        <dbReference type="PROSITE-ProRule" id="PRU00473"/>
    </source>
</evidence>
<gene>
    <name evidence="7" type="ORF">GS398_19705</name>
</gene>
<dbReference type="PANTHER" id="PTHR30329">
    <property type="entry name" value="STATOR ELEMENT OF FLAGELLAR MOTOR COMPLEX"/>
    <property type="match status" value="1"/>
</dbReference>
<dbReference type="PANTHER" id="PTHR30329:SF21">
    <property type="entry name" value="LIPOPROTEIN YIAD-RELATED"/>
    <property type="match status" value="1"/>
</dbReference>
<proteinExistence type="predicted"/>
<dbReference type="AlphaFoldDB" id="A0A7K1Y2N8"/>
<dbReference type="Pfam" id="PF00691">
    <property type="entry name" value="OmpA"/>
    <property type="match status" value="1"/>
</dbReference>
<dbReference type="SUPFAM" id="SSF103088">
    <property type="entry name" value="OmpA-like"/>
    <property type="match status" value="1"/>
</dbReference>
<sequence>MKKYLCLVCIALYAQLCMAQIRVSSTKVDDWVKKNFSGQGVVIGNIKFHGATLSMAAFTSTPNVLQVQRGLVLSTGSAFMVAGFNNRYNASTAFRNMGENETDPDLSKIIKGQLYDICYIEFDFVPMGNSVQFNYQFGSDEYPEYVGSAYNDIFAFFISDDKSTRNIAVIPGKDVPVSVNTINAKADSAYFLDNNPFAQPVAKRPGEARKDDVKRTIPGKVLHGVASIFSPRQVEDEAAGVIQDPALIKKLNPAMYRNLQFDGITRKMAAQAFVEPYKKYHLKIIIADVADNIYDSGVFIEDRSLTAKRDSLAPGFVDYPDMSKIIDPKLILAGKKVEDILPDTLSINNIAVYFDTDKSEVLPSELAKLKKMVGVYDMIKSNYEMFLVGHTDSVGSLSYNIELSKRRNQAVTDSLNKYIPGIRPNSISEKAFLQPAATNSTEEGRHRNRRVEIIFIKRRK</sequence>
<dbReference type="PRINTS" id="PR01021">
    <property type="entry name" value="OMPADOMAIN"/>
</dbReference>
<dbReference type="PROSITE" id="PS51123">
    <property type="entry name" value="OMPA_2"/>
    <property type="match status" value="1"/>
</dbReference>
<dbReference type="InterPro" id="IPR036737">
    <property type="entry name" value="OmpA-like_sf"/>
</dbReference>
<organism evidence="7 8">
    <name type="scientific">Hufsiella ginkgonis</name>
    <dbReference type="NCBI Taxonomy" id="2695274"/>
    <lineage>
        <taxon>Bacteria</taxon>
        <taxon>Pseudomonadati</taxon>
        <taxon>Bacteroidota</taxon>
        <taxon>Sphingobacteriia</taxon>
        <taxon>Sphingobacteriales</taxon>
        <taxon>Sphingobacteriaceae</taxon>
        <taxon>Hufsiella</taxon>
    </lineage>
</organism>
<evidence type="ECO:0000256" key="1">
    <source>
        <dbReference type="ARBA" id="ARBA00004442"/>
    </source>
</evidence>
<dbReference type="InterPro" id="IPR049804">
    <property type="entry name" value="Choice_anch_L"/>
</dbReference>
<evidence type="ECO:0000313" key="7">
    <source>
        <dbReference type="EMBL" id="MXV17535.1"/>
    </source>
</evidence>
<evidence type="ECO:0000256" key="5">
    <source>
        <dbReference type="SAM" id="SignalP"/>
    </source>
</evidence>